<dbReference type="EMBL" id="CAFBNE010000088">
    <property type="protein sequence ID" value="CAB4963369.1"/>
    <property type="molecule type" value="Genomic_DNA"/>
</dbReference>
<dbReference type="AlphaFoldDB" id="A0A6J7LBA0"/>
<name>A0A6J7LBA0_9ZZZZ</name>
<sequence>MVLETAIAIPVLVMVGAALLWAMGLGVTSLALAGHARDVARAIARGESSDAAVARVVQREPRARVLIREADETVTVTVREVVSIPLPLFEGLELTLSHDAVARRETAVGAVVADAIG</sequence>
<keyword evidence="1" id="KW-1133">Transmembrane helix</keyword>
<organism evidence="2">
    <name type="scientific">freshwater metagenome</name>
    <dbReference type="NCBI Taxonomy" id="449393"/>
    <lineage>
        <taxon>unclassified sequences</taxon>
        <taxon>metagenomes</taxon>
        <taxon>ecological metagenomes</taxon>
    </lineage>
</organism>
<reference evidence="2" key="1">
    <citation type="submission" date="2020-05" db="EMBL/GenBank/DDBJ databases">
        <authorList>
            <person name="Chiriac C."/>
            <person name="Salcher M."/>
            <person name="Ghai R."/>
            <person name="Kavagutti S V."/>
        </authorList>
    </citation>
    <scope>NUCLEOTIDE SEQUENCE</scope>
</reference>
<gene>
    <name evidence="2" type="ORF">UFOPK3772_02375</name>
</gene>
<feature type="transmembrane region" description="Helical" evidence="1">
    <location>
        <begin position="6"/>
        <end position="33"/>
    </location>
</feature>
<dbReference type="InterPro" id="IPR049790">
    <property type="entry name" value="Rv3655c/TadE"/>
</dbReference>
<accession>A0A6J7LBA0</accession>
<keyword evidence="1" id="KW-0472">Membrane</keyword>
<dbReference type="NCBIfam" id="NF041390">
    <property type="entry name" value="TadE_Rv3655c"/>
    <property type="match status" value="1"/>
</dbReference>
<protein>
    <submittedName>
        <fullName evidence="2">Unannotated protein</fullName>
    </submittedName>
</protein>
<evidence type="ECO:0000313" key="2">
    <source>
        <dbReference type="EMBL" id="CAB4963369.1"/>
    </source>
</evidence>
<proteinExistence type="predicted"/>
<keyword evidence="1" id="KW-0812">Transmembrane</keyword>
<evidence type="ECO:0000256" key="1">
    <source>
        <dbReference type="SAM" id="Phobius"/>
    </source>
</evidence>